<dbReference type="InterPro" id="IPR036390">
    <property type="entry name" value="WH_DNA-bd_sf"/>
</dbReference>
<dbReference type="PANTHER" id="PTHR18964">
    <property type="entry name" value="ROK (REPRESSOR, ORF, KINASE) FAMILY"/>
    <property type="match status" value="1"/>
</dbReference>
<dbReference type="AlphaFoldDB" id="A0A7M4DD73"/>
<dbReference type="Proteomes" id="UP000419743">
    <property type="component" value="Unassembled WGS sequence"/>
</dbReference>
<dbReference type="Pfam" id="PF00480">
    <property type="entry name" value="ROK"/>
    <property type="match status" value="1"/>
</dbReference>
<comment type="caution">
    <text evidence="2">The sequence shown here is derived from an EMBL/GenBank/DDBJ whole genome shotgun (WGS) entry which is preliminary data.</text>
</comment>
<keyword evidence="3" id="KW-1185">Reference proteome</keyword>
<dbReference type="SUPFAM" id="SSF53067">
    <property type="entry name" value="Actin-like ATPase domain"/>
    <property type="match status" value="2"/>
</dbReference>
<evidence type="ECO:0000256" key="1">
    <source>
        <dbReference type="ARBA" id="ARBA00006479"/>
    </source>
</evidence>
<dbReference type="Gene3D" id="1.10.10.10">
    <property type="entry name" value="Winged helix-like DNA-binding domain superfamily/Winged helix DNA-binding domain"/>
    <property type="match status" value="1"/>
</dbReference>
<name>A0A7M4DD73_9MICO</name>
<dbReference type="Gene3D" id="3.30.420.40">
    <property type="match status" value="2"/>
</dbReference>
<comment type="similarity">
    <text evidence="1">Belongs to the ROK (NagC/XylR) family.</text>
</comment>
<dbReference type="PANTHER" id="PTHR18964:SF149">
    <property type="entry name" value="BIFUNCTIONAL UDP-N-ACETYLGLUCOSAMINE 2-EPIMERASE_N-ACETYLMANNOSAMINE KINASE"/>
    <property type="match status" value="1"/>
</dbReference>
<evidence type="ECO:0000313" key="2">
    <source>
        <dbReference type="EMBL" id="VZO34792.1"/>
    </source>
</evidence>
<evidence type="ECO:0000313" key="3">
    <source>
        <dbReference type="Proteomes" id="UP000419743"/>
    </source>
</evidence>
<dbReference type="InterPro" id="IPR000600">
    <property type="entry name" value="ROK"/>
</dbReference>
<reference evidence="2 3" key="1">
    <citation type="submission" date="2019-11" db="EMBL/GenBank/DDBJ databases">
        <authorList>
            <person name="Criscuolo A."/>
        </authorList>
    </citation>
    <scope>NUCLEOTIDE SEQUENCE [LARGE SCALE GENOMIC DNA]</scope>
    <source>
        <strain evidence="2">CIP111667</strain>
    </source>
</reference>
<organism evidence="2 3">
    <name type="scientific">Occultella aeris</name>
    <dbReference type="NCBI Taxonomy" id="2761496"/>
    <lineage>
        <taxon>Bacteria</taxon>
        <taxon>Bacillati</taxon>
        <taxon>Actinomycetota</taxon>
        <taxon>Actinomycetes</taxon>
        <taxon>Micrococcales</taxon>
        <taxon>Ruaniaceae</taxon>
        <taxon>Occultella</taxon>
    </lineage>
</organism>
<dbReference type="SUPFAM" id="SSF46785">
    <property type="entry name" value="Winged helix' DNA-binding domain"/>
    <property type="match status" value="1"/>
</dbReference>
<dbReference type="EMBL" id="CACRYJ010000004">
    <property type="protein sequence ID" value="VZO34792.1"/>
    <property type="molecule type" value="Genomic_DNA"/>
</dbReference>
<dbReference type="InterPro" id="IPR043129">
    <property type="entry name" value="ATPase_NBD"/>
</dbReference>
<gene>
    <name evidence="2" type="primary">nagC_1</name>
    <name evidence="2" type="ORF">HALOF300_00062</name>
</gene>
<dbReference type="InterPro" id="IPR036388">
    <property type="entry name" value="WH-like_DNA-bd_sf"/>
</dbReference>
<protein>
    <submittedName>
        <fullName evidence="2">N-acetylglucosamine repressor</fullName>
    </submittedName>
</protein>
<accession>A0A7M4DD73</accession>
<proteinExistence type="inferred from homology"/>
<sequence>MVRQRNVTASAIMRTLVRDGPLGRKDLSSAIGVSFTTITKTVTELLALGALTESAPPAPRGAGRPVTPLDVPSAQRLVLGGHLHPESTSCGAYTLRGDLVTWRSAGASGGTQRERIEEAAELVDAIVTEVGTAAVIGIGMTTPWAELHHRQPPPLVADVDSDALRAGLRERLPHPVRVEPNVRAQALEHYWWGGGGDDVLTVLVGRSVGVAQMRGGDLVWDGPGAGGLVSHIVVPGSTYPCDCGQVGCVKATCTDDALLRRAVEAGLLPPGSLQRDLYPDDDIEGLRELRQHRAEELGRVIPLIMSLVAPGETTVRGQVGTPDEISTCIDMIRERYRELVGRDAKVRYYDHRRPDYWPHASAALALDQYLASPLWHEGDRALRQSPVSIA</sequence>